<sequence>MTELSKIKPPMWFWIVSVVALVWNILGIGAFFAQISMTSEIMANLPQEQQDIYANLPSWYTFVFAIAVFAGTLGSMALLLKKKWAYLILLIGAIAVVIQMSYIVFGLNKADVMTPIIIIVAFALVYFSKYATKKGWLN</sequence>
<protein>
    <recommendedName>
        <fullName evidence="4">Sugar transporter</fullName>
    </recommendedName>
</protein>
<dbReference type="RefSeq" id="WP_267676988.1">
    <property type="nucleotide sequence ID" value="NZ_CP113088.1"/>
</dbReference>
<feature type="transmembrane region" description="Helical" evidence="1">
    <location>
        <begin position="12"/>
        <end position="37"/>
    </location>
</feature>
<feature type="transmembrane region" description="Helical" evidence="1">
    <location>
        <begin position="113"/>
        <end position="132"/>
    </location>
</feature>
<dbReference type="Proteomes" id="UP001164705">
    <property type="component" value="Chromosome"/>
</dbReference>
<keyword evidence="1" id="KW-0812">Transmembrane</keyword>
<keyword evidence="1" id="KW-1133">Transmembrane helix</keyword>
<keyword evidence="3" id="KW-1185">Reference proteome</keyword>
<organism evidence="2 3">
    <name type="scientific">Lacinutrix neustonica</name>
    <dbReference type="NCBI Taxonomy" id="2980107"/>
    <lineage>
        <taxon>Bacteria</taxon>
        <taxon>Pseudomonadati</taxon>
        <taxon>Bacteroidota</taxon>
        <taxon>Flavobacteriia</taxon>
        <taxon>Flavobacteriales</taxon>
        <taxon>Flavobacteriaceae</taxon>
        <taxon>Lacinutrix</taxon>
    </lineage>
</organism>
<gene>
    <name evidence="2" type="ORF">N7U66_01305</name>
</gene>
<evidence type="ECO:0000313" key="2">
    <source>
        <dbReference type="EMBL" id="WAC02390.1"/>
    </source>
</evidence>
<dbReference type="EMBL" id="CP113088">
    <property type="protein sequence ID" value="WAC02390.1"/>
    <property type="molecule type" value="Genomic_DNA"/>
</dbReference>
<reference evidence="2" key="1">
    <citation type="submission" date="2022-11" db="EMBL/GenBank/DDBJ databases">
        <title>Lacinutrix neustonica HL-RS19T sp. nov., isolated from the surface microlayer sample of brackish Lake Shihwa.</title>
        <authorList>
            <person name="Choi J.Y."/>
            <person name="Hwang C.Y."/>
        </authorList>
    </citation>
    <scope>NUCLEOTIDE SEQUENCE</scope>
    <source>
        <strain evidence="2">HL-RS19</strain>
    </source>
</reference>
<dbReference type="AlphaFoldDB" id="A0A9E8SH66"/>
<accession>A0A9E8SH66</accession>
<dbReference type="KEGG" id="lnu:N7U66_01305"/>
<evidence type="ECO:0008006" key="4">
    <source>
        <dbReference type="Google" id="ProtNLM"/>
    </source>
</evidence>
<feature type="transmembrane region" description="Helical" evidence="1">
    <location>
        <begin position="87"/>
        <end position="107"/>
    </location>
</feature>
<name>A0A9E8SH66_9FLAO</name>
<feature type="transmembrane region" description="Helical" evidence="1">
    <location>
        <begin position="57"/>
        <end position="80"/>
    </location>
</feature>
<evidence type="ECO:0000256" key="1">
    <source>
        <dbReference type="SAM" id="Phobius"/>
    </source>
</evidence>
<evidence type="ECO:0000313" key="3">
    <source>
        <dbReference type="Proteomes" id="UP001164705"/>
    </source>
</evidence>
<proteinExistence type="predicted"/>
<keyword evidence="1" id="KW-0472">Membrane</keyword>